<keyword evidence="2" id="KW-1185">Reference proteome</keyword>
<name>A0A9P0JQK3_ACAOB</name>
<sequence length="52" mass="5980">MVPTPFANTTMKCFSKCDTNKTFLHKKPIEKFHHIPISKKSLLMQSDFVIGI</sequence>
<dbReference type="EMBL" id="CAKOFQ010006675">
    <property type="protein sequence ID" value="CAH1958004.1"/>
    <property type="molecule type" value="Genomic_DNA"/>
</dbReference>
<gene>
    <name evidence="1" type="ORF">ACAOBT_LOCUS2408</name>
</gene>
<organism evidence="1 2">
    <name type="scientific">Acanthoscelides obtectus</name>
    <name type="common">Bean weevil</name>
    <name type="synonym">Bruchus obtectus</name>
    <dbReference type="NCBI Taxonomy" id="200917"/>
    <lineage>
        <taxon>Eukaryota</taxon>
        <taxon>Metazoa</taxon>
        <taxon>Ecdysozoa</taxon>
        <taxon>Arthropoda</taxon>
        <taxon>Hexapoda</taxon>
        <taxon>Insecta</taxon>
        <taxon>Pterygota</taxon>
        <taxon>Neoptera</taxon>
        <taxon>Endopterygota</taxon>
        <taxon>Coleoptera</taxon>
        <taxon>Polyphaga</taxon>
        <taxon>Cucujiformia</taxon>
        <taxon>Chrysomeloidea</taxon>
        <taxon>Chrysomelidae</taxon>
        <taxon>Bruchinae</taxon>
        <taxon>Bruchini</taxon>
        <taxon>Acanthoscelides</taxon>
    </lineage>
</organism>
<proteinExistence type="predicted"/>
<accession>A0A9P0JQK3</accession>
<evidence type="ECO:0000313" key="2">
    <source>
        <dbReference type="Proteomes" id="UP001152888"/>
    </source>
</evidence>
<protein>
    <submittedName>
        <fullName evidence="1">Uncharacterized protein</fullName>
    </submittedName>
</protein>
<evidence type="ECO:0000313" key="1">
    <source>
        <dbReference type="EMBL" id="CAH1958004.1"/>
    </source>
</evidence>
<reference evidence="1" key="1">
    <citation type="submission" date="2022-03" db="EMBL/GenBank/DDBJ databases">
        <authorList>
            <person name="Sayadi A."/>
        </authorList>
    </citation>
    <scope>NUCLEOTIDE SEQUENCE</scope>
</reference>
<comment type="caution">
    <text evidence="1">The sequence shown here is derived from an EMBL/GenBank/DDBJ whole genome shotgun (WGS) entry which is preliminary data.</text>
</comment>
<dbReference type="AlphaFoldDB" id="A0A9P0JQK3"/>
<dbReference type="Proteomes" id="UP001152888">
    <property type="component" value="Unassembled WGS sequence"/>
</dbReference>